<dbReference type="EMBL" id="CP109135">
    <property type="protein sequence ID" value="WSD14246.1"/>
    <property type="molecule type" value="Genomic_DNA"/>
</dbReference>
<dbReference type="GeneID" id="93932601"/>
<dbReference type="Proteomes" id="UP001340816">
    <property type="component" value="Chromosome"/>
</dbReference>
<organism evidence="1 2">
    <name type="scientific">Streptomyces phaeochromogenes</name>
    <dbReference type="NCBI Taxonomy" id="1923"/>
    <lineage>
        <taxon>Bacteria</taxon>
        <taxon>Bacillati</taxon>
        <taxon>Actinomycetota</taxon>
        <taxon>Actinomycetes</taxon>
        <taxon>Kitasatosporales</taxon>
        <taxon>Streptomycetaceae</taxon>
        <taxon>Streptomyces</taxon>
        <taxon>Streptomyces phaeochromogenes group</taxon>
    </lineage>
</organism>
<evidence type="ECO:0000313" key="2">
    <source>
        <dbReference type="Proteomes" id="UP001340816"/>
    </source>
</evidence>
<sequence length="74" mass="8116">MALECSAKYAWSCRERLGLHRSPQELAPGAVEISEDEIEGAQALIDHMTRDSLEGGEFVDHYTDALAEVIQAAL</sequence>
<reference evidence="1 2" key="1">
    <citation type="submission" date="2022-10" db="EMBL/GenBank/DDBJ databases">
        <title>The complete genomes of actinobacterial strains from the NBC collection.</title>
        <authorList>
            <person name="Joergensen T.S."/>
            <person name="Alvarez Arevalo M."/>
            <person name="Sterndorff E.B."/>
            <person name="Faurdal D."/>
            <person name="Vuksanovic O."/>
            <person name="Mourched A.-S."/>
            <person name="Charusanti P."/>
            <person name="Shaw S."/>
            <person name="Blin K."/>
            <person name="Weber T."/>
        </authorList>
    </citation>
    <scope>NUCLEOTIDE SEQUENCE [LARGE SCALE GENOMIC DNA]</scope>
    <source>
        <strain evidence="1 2">NBC 01752</strain>
    </source>
</reference>
<gene>
    <name evidence="1" type="ORF">OHB35_13890</name>
</gene>
<evidence type="ECO:0000313" key="1">
    <source>
        <dbReference type="EMBL" id="WSD14246.1"/>
    </source>
</evidence>
<name>A0ABZ1H9M0_STRPH</name>
<proteinExistence type="predicted"/>
<dbReference type="RefSeq" id="WP_326758910.1">
    <property type="nucleotide sequence ID" value="NZ_CP108382.1"/>
</dbReference>
<accession>A0ABZ1H9M0</accession>
<protein>
    <submittedName>
        <fullName evidence="1">Uncharacterized protein</fullName>
    </submittedName>
</protein>
<keyword evidence="2" id="KW-1185">Reference proteome</keyword>